<accession>A0A1G6GVP3</accession>
<evidence type="ECO:0000256" key="4">
    <source>
        <dbReference type="ARBA" id="ARBA00023136"/>
    </source>
</evidence>
<dbReference type="STRING" id="1577474.GA0111570_105158"/>
<evidence type="ECO:0000259" key="6">
    <source>
        <dbReference type="Pfam" id="PF08044"/>
    </source>
</evidence>
<feature type="transmembrane region" description="Helical" evidence="5">
    <location>
        <begin position="130"/>
        <end position="151"/>
    </location>
</feature>
<keyword evidence="3 5" id="KW-1133">Transmembrane helix</keyword>
<keyword evidence="2 5" id="KW-0812">Transmembrane</keyword>
<name>A0A1G6GVP3_9ACTN</name>
<comment type="subcellular location">
    <subcellularLocation>
        <location evidence="1">Membrane</location>
        <topology evidence="1">Multi-pass membrane protein</topology>
    </subcellularLocation>
</comment>
<dbReference type="AlphaFoldDB" id="A0A1G6GVP3"/>
<dbReference type="EMBL" id="FMYF01000005">
    <property type="protein sequence ID" value="SDB86120.1"/>
    <property type="molecule type" value="Genomic_DNA"/>
</dbReference>
<sequence length="206" mass="22232">MNPAYEHPSLNLLVSDEQRDRAVDWLQRAYADGRLTESELDQRLDQVFTARTRKDLNLAFYGLVQPSQPSQALGIHPAYAPLVGARTQDVAGRGIGAFSHFSALFTWIFGPLIGYVVAPEGSEAKRQAASAFDFTLISTGGMIAGGILAAIADPLGFVAGIVALTWFVLTVVGGVKAATGEPWENPVLKLVPFRILSKPEPKRLGR</sequence>
<evidence type="ECO:0000256" key="2">
    <source>
        <dbReference type="ARBA" id="ARBA00022692"/>
    </source>
</evidence>
<protein>
    <recommendedName>
        <fullName evidence="6">DUF1707 domain-containing protein</fullName>
    </recommendedName>
</protein>
<keyword evidence="8" id="KW-1185">Reference proteome</keyword>
<dbReference type="Proteomes" id="UP000199086">
    <property type="component" value="Unassembled WGS sequence"/>
</dbReference>
<feature type="transmembrane region" description="Helical" evidence="5">
    <location>
        <begin position="97"/>
        <end position="118"/>
    </location>
</feature>
<organism evidence="7 8">
    <name type="scientific">Raineyella antarctica</name>
    <dbReference type="NCBI Taxonomy" id="1577474"/>
    <lineage>
        <taxon>Bacteria</taxon>
        <taxon>Bacillati</taxon>
        <taxon>Actinomycetota</taxon>
        <taxon>Actinomycetes</taxon>
        <taxon>Propionibacteriales</taxon>
        <taxon>Propionibacteriaceae</taxon>
        <taxon>Raineyella</taxon>
    </lineage>
</organism>
<dbReference type="Pfam" id="PF09685">
    <property type="entry name" value="MamF_MmsF"/>
    <property type="match status" value="1"/>
</dbReference>
<feature type="domain" description="DUF1707" evidence="6">
    <location>
        <begin position="13"/>
        <end position="63"/>
    </location>
</feature>
<keyword evidence="4 5" id="KW-0472">Membrane</keyword>
<evidence type="ECO:0000256" key="1">
    <source>
        <dbReference type="ARBA" id="ARBA00004141"/>
    </source>
</evidence>
<reference evidence="7 8" key="1">
    <citation type="submission" date="2016-06" db="EMBL/GenBank/DDBJ databases">
        <authorList>
            <person name="Olsen C.W."/>
            <person name="Carey S."/>
            <person name="Hinshaw L."/>
            <person name="Karasin A.I."/>
        </authorList>
    </citation>
    <scope>NUCLEOTIDE SEQUENCE [LARGE SCALE GENOMIC DNA]</scope>
    <source>
        <strain evidence="7 8">LZ-22</strain>
    </source>
</reference>
<gene>
    <name evidence="7" type="ORF">GA0111570_105158</name>
</gene>
<evidence type="ECO:0000256" key="5">
    <source>
        <dbReference type="SAM" id="Phobius"/>
    </source>
</evidence>
<proteinExistence type="predicted"/>
<evidence type="ECO:0000313" key="8">
    <source>
        <dbReference type="Proteomes" id="UP000199086"/>
    </source>
</evidence>
<evidence type="ECO:0000313" key="7">
    <source>
        <dbReference type="EMBL" id="SDB86120.1"/>
    </source>
</evidence>
<dbReference type="InterPro" id="IPR012551">
    <property type="entry name" value="DUF1707_SHOCT-like"/>
</dbReference>
<dbReference type="Pfam" id="PF08044">
    <property type="entry name" value="DUF1707"/>
    <property type="match status" value="1"/>
</dbReference>
<evidence type="ECO:0000256" key="3">
    <source>
        <dbReference type="ARBA" id="ARBA00022989"/>
    </source>
</evidence>
<dbReference type="InterPro" id="IPR019109">
    <property type="entry name" value="MamF_MmsF"/>
</dbReference>
<feature type="transmembrane region" description="Helical" evidence="5">
    <location>
        <begin position="157"/>
        <end position="175"/>
    </location>
</feature>